<reference evidence="2" key="1">
    <citation type="submission" date="2023-03" db="EMBL/GenBank/DDBJ databases">
        <title>Massive genome expansion in bonnet fungi (Mycena s.s.) driven by repeated elements and novel gene families across ecological guilds.</title>
        <authorList>
            <consortium name="Lawrence Berkeley National Laboratory"/>
            <person name="Harder C.B."/>
            <person name="Miyauchi S."/>
            <person name="Viragh M."/>
            <person name="Kuo A."/>
            <person name="Thoen E."/>
            <person name="Andreopoulos B."/>
            <person name="Lu D."/>
            <person name="Skrede I."/>
            <person name="Drula E."/>
            <person name="Henrissat B."/>
            <person name="Morin E."/>
            <person name="Kohler A."/>
            <person name="Barry K."/>
            <person name="LaButti K."/>
            <person name="Morin E."/>
            <person name="Salamov A."/>
            <person name="Lipzen A."/>
            <person name="Mereny Z."/>
            <person name="Hegedus B."/>
            <person name="Baldrian P."/>
            <person name="Stursova M."/>
            <person name="Weitz H."/>
            <person name="Taylor A."/>
            <person name="Grigoriev I.V."/>
            <person name="Nagy L.G."/>
            <person name="Martin F."/>
            <person name="Kauserud H."/>
        </authorList>
    </citation>
    <scope>NUCLEOTIDE SEQUENCE</scope>
    <source>
        <strain evidence="2">CBHHK173m</strain>
    </source>
</reference>
<evidence type="ECO:0000313" key="2">
    <source>
        <dbReference type="EMBL" id="KAJ7071868.1"/>
    </source>
</evidence>
<evidence type="ECO:0000256" key="1">
    <source>
        <dbReference type="SAM" id="MobiDB-lite"/>
    </source>
</evidence>
<comment type="caution">
    <text evidence="2">The sequence shown here is derived from an EMBL/GenBank/DDBJ whole genome shotgun (WGS) entry which is preliminary data.</text>
</comment>
<feature type="compositionally biased region" description="Polar residues" evidence="1">
    <location>
        <begin position="292"/>
        <end position="301"/>
    </location>
</feature>
<gene>
    <name evidence="2" type="ORF">B0H15DRAFT_1027638</name>
</gene>
<dbReference type="Proteomes" id="UP001222325">
    <property type="component" value="Unassembled WGS sequence"/>
</dbReference>
<dbReference type="AlphaFoldDB" id="A0AAD6TSE8"/>
<feature type="region of interest" description="Disordered" evidence="1">
    <location>
        <begin position="292"/>
        <end position="313"/>
    </location>
</feature>
<name>A0AAD6TSE8_9AGAR</name>
<keyword evidence="3" id="KW-1185">Reference proteome</keyword>
<organism evidence="2 3">
    <name type="scientific">Mycena belliarum</name>
    <dbReference type="NCBI Taxonomy" id="1033014"/>
    <lineage>
        <taxon>Eukaryota</taxon>
        <taxon>Fungi</taxon>
        <taxon>Dikarya</taxon>
        <taxon>Basidiomycota</taxon>
        <taxon>Agaricomycotina</taxon>
        <taxon>Agaricomycetes</taxon>
        <taxon>Agaricomycetidae</taxon>
        <taxon>Agaricales</taxon>
        <taxon>Marasmiineae</taxon>
        <taxon>Mycenaceae</taxon>
        <taxon>Mycena</taxon>
    </lineage>
</organism>
<evidence type="ECO:0000313" key="3">
    <source>
        <dbReference type="Proteomes" id="UP001222325"/>
    </source>
</evidence>
<protein>
    <submittedName>
        <fullName evidence="2">Uncharacterized protein</fullName>
    </submittedName>
</protein>
<sequence>MLIASTVIRAASPHCRLTLHAAHQLLSNVACPRRKTTRLPDDVDVVLTSDLIFSLSGVLNGVNASSADVLKSQLAQHLVEYFQANASELGIAHVSSMYIGEDGFPKLKIVSSRCLTPESELRRVHVTLVGIELNYVWNTSRSDPESTSNSLVYPFATHLSLPFQMLLDNVICRFFTWHLVKRYPLIFGPWCKQLDIEIPYFGKIYRSISGIIARSPNPSFRKKCMRLLRTMQHEHAASLAAANSTLATYYGSNTTLQEAEEEGEQPELTDDEAFSLSMEIRYRTSLRRPQFKGSSRTSWADNESGDEELSQDQVLLTPDSSQRFEEDFLWQNPSTILDADFGIDFDLPLVRLASPTANLEGDCYFALDMGMEIEYQEQPEVWSDLDADNEDFLCLSSDSEPPRSGDLQRLEGNENNSLVTPQSPPNWYRLPLDWDHVNMDHALYGSHADRSPDEHRATRIELLPSPANAGFLTRPGTAEMWFPGLPAAQSEVSEETSILDGELCFDSDSGSELHGLEEFGDGTGHLRDARDFPAEHQVDNGSGIAEARAEVNETDGEDMFFSLEDW</sequence>
<accession>A0AAD6TSE8</accession>
<proteinExistence type="predicted"/>
<feature type="region of interest" description="Disordered" evidence="1">
    <location>
        <begin position="395"/>
        <end position="422"/>
    </location>
</feature>
<dbReference type="EMBL" id="JARJCN010000122">
    <property type="protein sequence ID" value="KAJ7071868.1"/>
    <property type="molecule type" value="Genomic_DNA"/>
</dbReference>
<feature type="compositionally biased region" description="Basic and acidic residues" evidence="1">
    <location>
        <begin position="400"/>
        <end position="412"/>
    </location>
</feature>